<gene>
    <name evidence="7" type="ORF">PAEH1_01205</name>
</gene>
<evidence type="ECO:0000313" key="8">
    <source>
        <dbReference type="Proteomes" id="UP000189369"/>
    </source>
</evidence>
<dbReference type="OrthoDB" id="9814461at2"/>
<feature type="transmembrane region" description="Helical" evidence="6">
    <location>
        <begin position="161"/>
        <end position="177"/>
    </location>
</feature>
<dbReference type="EMBL" id="CP019697">
    <property type="protein sequence ID" value="AQS50500.1"/>
    <property type="molecule type" value="Genomic_DNA"/>
</dbReference>
<reference evidence="7 8" key="1">
    <citation type="submission" date="2017-01" db="EMBL/GenBank/DDBJ databases">
        <title>Complete Genome Sequence of Paenalcaligenes hominis, Isolated from a paraplegic Patient with neurogenic bladder.</title>
        <authorList>
            <person name="Mukhopadhyay R."/>
            <person name="Joaquin J."/>
            <person name="Hogue R."/>
            <person name="Kilaru A."/>
            <person name="Jospin G."/>
            <person name="Mars K."/>
            <person name="Eisen J.A."/>
            <person name="Chaturvedi V."/>
        </authorList>
    </citation>
    <scope>NUCLEOTIDE SEQUENCE [LARGE SCALE GENOMIC DNA]</scope>
    <source>
        <strain evidence="7 8">15S00501</strain>
    </source>
</reference>
<dbReference type="InterPro" id="IPR043428">
    <property type="entry name" value="LivM-like"/>
</dbReference>
<accession>A0A1U9JXH6</accession>
<name>A0A1U9JXH6_9BURK</name>
<evidence type="ECO:0000256" key="4">
    <source>
        <dbReference type="ARBA" id="ARBA00022989"/>
    </source>
</evidence>
<evidence type="ECO:0000313" key="7">
    <source>
        <dbReference type="EMBL" id="AQS50500.1"/>
    </source>
</evidence>
<comment type="subcellular location">
    <subcellularLocation>
        <location evidence="1">Cell membrane</location>
        <topology evidence="1">Multi-pass membrane protein</topology>
    </subcellularLocation>
</comment>
<dbReference type="Proteomes" id="UP000189369">
    <property type="component" value="Chromosome"/>
</dbReference>
<dbReference type="AlphaFoldDB" id="A0A1U9JXH6"/>
<keyword evidence="4 6" id="KW-1133">Transmembrane helix</keyword>
<evidence type="ECO:0000256" key="3">
    <source>
        <dbReference type="ARBA" id="ARBA00022692"/>
    </source>
</evidence>
<dbReference type="GO" id="GO:0015658">
    <property type="term" value="F:branched-chain amino acid transmembrane transporter activity"/>
    <property type="evidence" value="ECO:0007669"/>
    <property type="project" value="InterPro"/>
</dbReference>
<proteinExistence type="predicted"/>
<feature type="transmembrane region" description="Helical" evidence="6">
    <location>
        <begin position="87"/>
        <end position="106"/>
    </location>
</feature>
<dbReference type="PANTHER" id="PTHR30482:SF17">
    <property type="entry name" value="ABC TRANSPORTER ATP-BINDING PROTEIN"/>
    <property type="match status" value="1"/>
</dbReference>
<dbReference type="KEGG" id="phn:PAEH1_01205"/>
<keyword evidence="2" id="KW-1003">Cell membrane</keyword>
<dbReference type="Pfam" id="PF02653">
    <property type="entry name" value="BPD_transp_2"/>
    <property type="match status" value="1"/>
</dbReference>
<evidence type="ECO:0000256" key="1">
    <source>
        <dbReference type="ARBA" id="ARBA00004651"/>
    </source>
</evidence>
<dbReference type="GO" id="GO:0005886">
    <property type="term" value="C:plasma membrane"/>
    <property type="evidence" value="ECO:0007669"/>
    <property type="project" value="UniProtKB-SubCell"/>
</dbReference>
<evidence type="ECO:0000256" key="2">
    <source>
        <dbReference type="ARBA" id="ARBA00022475"/>
    </source>
</evidence>
<keyword evidence="3 6" id="KW-0812">Transmembrane</keyword>
<dbReference type="PANTHER" id="PTHR30482">
    <property type="entry name" value="HIGH-AFFINITY BRANCHED-CHAIN AMINO ACID TRANSPORT SYSTEM PERMEASE"/>
    <property type="match status" value="1"/>
</dbReference>
<keyword evidence="5 6" id="KW-0472">Membrane</keyword>
<evidence type="ECO:0000256" key="6">
    <source>
        <dbReference type="SAM" id="Phobius"/>
    </source>
</evidence>
<feature type="transmembrane region" description="Helical" evidence="6">
    <location>
        <begin position="212"/>
        <end position="229"/>
    </location>
</feature>
<evidence type="ECO:0000256" key="5">
    <source>
        <dbReference type="ARBA" id="ARBA00023136"/>
    </source>
</evidence>
<protein>
    <submittedName>
        <fullName evidence="7">Branched-chain amino acid ABC transporter permease</fullName>
    </submittedName>
</protein>
<dbReference type="STRING" id="643674.PAEH1_01205"/>
<feature type="transmembrane region" description="Helical" evidence="6">
    <location>
        <begin position="249"/>
        <end position="273"/>
    </location>
</feature>
<dbReference type="CDD" id="cd06581">
    <property type="entry name" value="TM_PBP1_LivM_like"/>
    <property type="match status" value="1"/>
</dbReference>
<sequence>MKNDNYARLSGFDFVFWGAFILAAWIFPNHLPFLTLILIYGLFALALDIALGYAGILTVGHAAFFGLGAYAAGLFSIYSSAEPLTGLVVAAIVSLLAGYLLSFLIVRGSDLSRLMITIGTVVIFGEVIRRFSQVTGGTDGLLGITIDPLFSLFEFDFDGKLSFVYTYVVTVALFFWVRRLVRSPFGYSVRGIHENPTRMLAMGTPITQRLRWAYAISALIAGVAGALLAQTNQFVGIETVSFDLSAQILIILVLGGAGRLYGGLIGAVIYMILHDVFADMSPEYWMFWLGLFLILIVSLGKGGIMTWIDTWRFRKEQS</sequence>
<dbReference type="InterPro" id="IPR001851">
    <property type="entry name" value="ABC_transp_permease"/>
</dbReference>
<feature type="transmembrane region" description="Helical" evidence="6">
    <location>
        <begin position="285"/>
        <end position="308"/>
    </location>
</feature>
<organism evidence="7 8">
    <name type="scientific">Paenalcaligenes hominis</name>
    <dbReference type="NCBI Taxonomy" id="643674"/>
    <lineage>
        <taxon>Bacteria</taxon>
        <taxon>Pseudomonadati</taxon>
        <taxon>Pseudomonadota</taxon>
        <taxon>Betaproteobacteria</taxon>
        <taxon>Burkholderiales</taxon>
        <taxon>Alcaligenaceae</taxon>
        <taxon>Paenalcaligenes</taxon>
    </lineage>
</organism>